<keyword evidence="2" id="KW-1185">Reference proteome</keyword>
<protein>
    <submittedName>
        <fullName evidence="1">Uncharacterized protein</fullName>
    </submittedName>
</protein>
<reference evidence="1 2" key="1">
    <citation type="journal article" date="2020" name="ISME J.">
        <title>Comparative genomics reveals insights into cyanobacterial evolution and habitat adaptation.</title>
        <authorList>
            <person name="Chen M.Y."/>
            <person name="Teng W.K."/>
            <person name="Zhao L."/>
            <person name="Hu C.X."/>
            <person name="Zhou Y.K."/>
            <person name="Han B.P."/>
            <person name="Song L.R."/>
            <person name="Shu W.S."/>
        </authorList>
    </citation>
    <scope>NUCLEOTIDE SEQUENCE [LARGE SCALE GENOMIC DNA]</scope>
    <source>
        <strain evidence="1 2">FACHB-288</strain>
    </source>
</reference>
<name>A0ABR8A1U9_9CYAN</name>
<dbReference type="EMBL" id="JACJQH010000001">
    <property type="protein sequence ID" value="MBD2193926.1"/>
    <property type="molecule type" value="Genomic_DNA"/>
</dbReference>
<evidence type="ECO:0000313" key="1">
    <source>
        <dbReference type="EMBL" id="MBD2193926.1"/>
    </source>
</evidence>
<organism evidence="1 2">
    <name type="scientific">Calothrix parietina FACHB-288</name>
    <dbReference type="NCBI Taxonomy" id="2692896"/>
    <lineage>
        <taxon>Bacteria</taxon>
        <taxon>Bacillati</taxon>
        <taxon>Cyanobacteriota</taxon>
        <taxon>Cyanophyceae</taxon>
        <taxon>Nostocales</taxon>
        <taxon>Calotrichaceae</taxon>
        <taxon>Calothrix</taxon>
    </lineage>
</organism>
<gene>
    <name evidence="1" type="ORF">H6G24_00260</name>
</gene>
<comment type="caution">
    <text evidence="1">The sequence shown here is derived from an EMBL/GenBank/DDBJ whole genome shotgun (WGS) entry which is preliminary data.</text>
</comment>
<dbReference type="SUPFAM" id="SSF110849">
    <property type="entry name" value="ParB/Sulfiredoxin"/>
    <property type="match status" value="1"/>
</dbReference>
<accession>A0ABR8A1U9</accession>
<evidence type="ECO:0000313" key="2">
    <source>
        <dbReference type="Proteomes" id="UP000658514"/>
    </source>
</evidence>
<dbReference type="Proteomes" id="UP000658514">
    <property type="component" value="Unassembled WGS sequence"/>
</dbReference>
<dbReference type="InterPro" id="IPR036086">
    <property type="entry name" value="ParB/Sulfiredoxin_sf"/>
</dbReference>
<sequence>MDSSERRARIRANLGIEPISHGQVYTFQIAIPESEKENISLERSQLIEDTLIQHKSNLIPLIVRRTDKYSEEEEYEVIYGADWCIVAKQLDIEKLWVWVFDMNDEQAVAVQEEMQQLLGSSSNREKPINQETDVATLLESKLKPIYTKLNQLLSDTTANVSKSDLEQKIITIESQVKNLSFAIERLAVSLQELMPRPKLNLLTANEEDIKNALDETGANKNQRNAALKALQYWKQPGKTLSWENLRESAASGSEYKIKNFAYGTYEKLRKVSEIRSK</sequence>
<dbReference type="RefSeq" id="WP_190538303.1">
    <property type="nucleotide sequence ID" value="NZ_CAWPNO010000001.1"/>
</dbReference>
<proteinExistence type="predicted"/>